<evidence type="ECO:0000313" key="1">
    <source>
        <dbReference type="EMBL" id="SHK77105.1"/>
    </source>
</evidence>
<protein>
    <submittedName>
        <fullName evidence="1">Uncharacterized protein</fullName>
    </submittedName>
</protein>
<reference evidence="1 2" key="1">
    <citation type="submission" date="2016-11" db="EMBL/GenBank/DDBJ databases">
        <authorList>
            <person name="Jaros S."/>
            <person name="Januszkiewicz K."/>
            <person name="Wedrychowicz H."/>
        </authorList>
    </citation>
    <scope>NUCLEOTIDE SEQUENCE [LARGE SCALE GENOMIC DNA]</scope>
    <source>
        <strain evidence="1 2">DSM 15929</strain>
    </source>
</reference>
<dbReference type="InterPro" id="IPR045721">
    <property type="entry name" value="DUF6075"/>
</dbReference>
<evidence type="ECO:0000313" key="2">
    <source>
        <dbReference type="Proteomes" id="UP000184386"/>
    </source>
</evidence>
<dbReference type="Pfam" id="PF19552">
    <property type="entry name" value="DUF6075"/>
    <property type="match status" value="1"/>
</dbReference>
<dbReference type="RefSeq" id="WP_170866676.1">
    <property type="nucleotide sequence ID" value="NZ_FRAC01000017.1"/>
</dbReference>
<gene>
    <name evidence="1" type="ORF">SAMN02745136_03302</name>
</gene>
<keyword evidence="2" id="KW-1185">Reference proteome</keyword>
<accession>A0A1M6V6Q7</accession>
<sequence>MNNTALSASVQTIEFASENHRDFYEEYLPQCRHQDVYHKYCSKRAGALC</sequence>
<proteinExistence type="predicted"/>
<dbReference type="AlphaFoldDB" id="A0A1M6V6Q7"/>
<dbReference type="Proteomes" id="UP000184386">
    <property type="component" value="Unassembled WGS sequence"/>
</dbReference>
<dbReference type="STRING" id="1121322.SAMN02745136_03302"/>
<name>A0A1M6V6Q7_9FIRM</name>
<organism evidence="1 2">
    <name type="scientific">Anaerocolumna jejuensis DSM 15929</name>
    <dbReference type="NCBI Taxonomy" id="1121322"/>
    <lineage>
        <taxon>Bacteria</taxon>
        <taxon>Bacillati</taxon>
        <taxon>Bacillota</taxon>
        <taxon>Clostridia</taxon>
        <taxon>Lachnospirales</taxon>
        <taxon>Lachnospiraceae</taxon>
        <taxon>Anaerocolumna</taxon>
    </lineage>
</organism>
<dbReference type="EMBL" id="FRAC01000017">
    <property type="protein sequence ID" value="SHK77105.1"/>
    <property type="molecule type" value="Genomic_DNA"/>
</dbReference>